<dbReference type="Pfam" id="PF07883">
    <property type="entry name" value="Cupin_2"/>
    <property type="match status" value="1"/>
</dbReference>
<accession>A0A1G8V9K3</accession>
<dbReference type="SUPFAM" id="SSF54909">
    <property type="entry name" value="Dimeric alpha+beta barrel"/>
    <property type="match status" value="1"/>
</dbReference>
<keyword evidence="4" id="KW-1185">Reference proteome</keyword>
<feature type="domain" description="Cupin type-2" evidence="2">
    <location>
        <begin position="42"/>
        <end position="111"/>
    </location>
</feature>
<protein>
    <submittedName>
        <fullName evidence="3">Cupin domain protein</fullName>
    </submittedName>
</protein>
<proteinExistence type="predicted"/>
<sequence length="241" mass="26031">MSDRRPVILRPDELPAKDRGAGARTVPLVTSGRGATTFLNGITSFEPGAAIPHHTHNVAESVIVVEGDAVVDIDGVRTLLRTFDTTFVPANIPHHFENASGSSPMKIFWTYASVEATRTIVGTGAHSRVDAEHPDGPAGPADLVHESALITVLPGREERFEAAVAAAAPLFQQAGGARTFLLERSCETPLQYRLVVGWDSVDDHTSGFRNSPAFLRWRELIAATIADLPQVTHFRHVLTAF</sequence>
<dbReference type="Pfam" id="PF03992">
    <property type="entry name" value="ABM"/>
    <property type="match status" value="1"/>
</dbReference>
<dbReference type="STRING" id="683260.SAMN05421874_102459"/>
<dbReference type="Gene3D" id="3.30.70.100">
    <property type="match status" value="1"/>
</dbReference>
<dbReference type="InterPro" id="IPR014710">
    <property type="entry name" value="RmlC-like_jellyroll"/>
</dbReference>
<name>A0A1G8V9K3_9ACTN</name>
<evidence type="ECO:0000313" key="4">
    <source>
        <dbReference type="Proteomes" id="UP000198683"/>
    </source>
</evidence>
<evidence type="ECO:0000259" key="2">
    <source>
        <dbReference type="Pfam" id="PF07883"/>
    </source>
</evidence>
<reference evidence="3 4" key="1">
    <citation type="submission" date="2016-10" db="EMBL/GenBank/DDBJ databases">
        <authorList>
            <person name="de Groot N.N."/>
        </authorList>
    </citation>
    <scope>NUCLEOTIDE SEQUENCE [LARGE SCALE GENOMIC DNA]</scope>
    <source>
        <strain evidence="3 4">CGMCC 4.5681</strain>
    </source>
</reference>
<evidence type="ECO:0000313" key="3">
    <source>
        <dbReference type="EMBL" id="SDJ62537.1"/>
    </source>
</evidence>
<dbReference type="InterPro" id="IPR013096">
    <property type="entry name" value="Cupin_2"/>
</dbReference>
<dbReference type="InterPro" id="IPR007138">
    <property type="entry name" value="ABM_dom"/>
</dbReference>
<dbReference type="InterPro" id="IPR011051">
    <property type="entry name" value="RmlC_Cupin_sf"/>
</dbReference>
<dbReference type="SUPFAM" id="SSF51182">
    <property type="entry name" value="RmlC-like cupins"/>
    <property type="match status" value="1"/>
</dbReference>
<gene>
    <name evidence="3" type="ORF">SAMN05421874_102459</name>
</gene>
<dbReference type="Gene3D" id="2.60.120.10">
    <property type="entry name" value="Jelly Rolls"/>
    <property type="match status" value="1"/>
</dbReference>
<dbReference type="Proteomes" id="UP000198683">
    <property type="component" value="Unassembled WGS sequence"/>
</dbReference>
<dbReference type="InterPro" id="IPR011008">
    <property type="entry name" value="Dimeric_a/b-barrel"/>
</dbReference>
<feature type="domain" description="ABM" evidence="1">
    <location>
        <begin position="147"/>
        <end position="219"/>
    </location>
</feature>
<dbReference type="OrthoDB" id="122936at2"/>
<evidence type="ECO:0000259" key="1">
    <source>
        <dbReference type="Pfam" id="PF03992"/>
    </source>
</evidence>
<dbReference type="EMBL" id="FNFB01000002">
    <property type="protein sequence ID" value="SDJ62537.1"/>
    <property type="molecule type" value="Genomic_DNA"/>
</dbReference>
<dbReference type="RefSeq" id="WP_143021969.1">
    <property type="nucleotide sequence ID" value="NZ_FNFB01000002.1"/>
</dbReference>
<organism evidence="3 4">
    <name type="scientific">Nonomuraea maritima</name>
    <dbReference type="NCBI Taxonomy" id="683260"/>
    <lineage>
        <taxon>Bacteria</taxon>
        <taxon>Bacillati</taxon>
        <taxon>Actinomycetota</taxon>
        <taxon>Actinomycetes</taxon>
        <taxon>Streptosporangiales</taxon>
        <taxon>Streptosporangiaceae</taxon>
        <taxon>Nonomuraea</taxon>
    </lineage>
</organism>
<dbReference type="AlphaFoldDB" id="A0A1G8V9K3"/>